<reference evidence="1 2" key="1">
    <citation type="submission" date="2021-06" db="EMBL/GenBank/DDBJ databases">
        <title>Caerostris extrusa draft genome.</title>
        <authorList>
            <person name="Kono N."/>
            <person name="Arakawa K."/>
        </authorList>
    </citation>
    <scope>NUCLEOTIDE SEQUENCE [LARGE SCALE GENOMIC DNA]</scope>
</reference>
<proteinExistence type="predicted"/>
<gene>
    <name evidence="1" type="ORF">CEXT_661751</name>
</gene>
<sequence>MTDFTGVSYFNIAALGIDTNGNPLFRKQIPRPEAIETSSLKSSDAFFKKKIRSLIRRIVESEVFFKACEANPFSVYSKDKFIGWKTSFWYEENEGRCHP</sequence>
<dbReference type="AlphaFoldDB" id="A0AAV4X7R5"/>
<keyword evidence="2" id="KW-1185">Reference proteome</keyword>
<evidence type="ECO:0000313" key="1">
    <source>
        <dbReference type="EMBL" id="GIY89809.1"/>
    </source>
</evidence>
<name>A0AAV4X7R5_CAEEX</name>
<dbReference type="Proteomes" id="UP001054945">
    <property type="component" value="Unassembled WGS sequence"/>
</dbReference>
<protein>
    <submittedName>
        <fullName evidence="1">Uncharacterized protein</fullName>
    </submittedName>
</protein>
<dbReference type="EMBL" id="BPLR01017264">
    <property type="protein sequence ID" value="GIY89809.1"/>
    <property type="molecule type" value="Genomic_DNA"/>
</dbReference>
<evidence type="ECO:0000313" key="2">
    <source>
        <dbReference type="Proteomes" id="UP001054945"/>
    </source>
</evidence>
<organism evidence="1 2">
    <name type="scientific">Caerostris extrusa</name>
    <name type="common">Bark spider</name>
    <name type="synonym">Caerostris bankana</name>
    <dbReference type="NCBI Taxonomy" id="172846"/>
    <lineage>
        <taxon>Eukaryota</taxon>
        <taxon>Metazoa</taxon>
        <taxon>Ecdysozoa</taxon>
        <taxon>Arthropoda</taxon>
        <taxon>Chelicerata</taxon>
        <taxon>Arachnida</taxon>
        <taxon>Araneae</taxon>
        <taxon>Araneomorphae</taxon>
        <taxon>Entelegynae</taxon>
        <taxon>Araneoidea</taxon>
        <taxon>Araneidae</taxon>
        <taxon>Caerostris</taxon>
    </lineage>
</organism>
<accession>A0AAV4X7R5</accession>
<comment type="caution">
    <text evidence="1">The sequence shown here is derived from an EMBL/GenBank/DDBJ whole genome shotgun (WGS) entry which is preliminary data.</text>
</comment>